<evidence type="ECO:0000256" key="1">
    <source>
        <dbReference type="SAM" id="MobiDB-lite"/>
    </source>
</evidence>
<feature type="region of interest" description="Disordered" evidence="1">
    <location>
        <begin position="23"/>
        <end position="61"/>
    </location>
</feature>
<dbReference type="GeneID" id="8444576"/>
<keyword evidence="3" id="KW-1185">Reference proteome</keyword>
<evidence type="ECO:0000313" key="2">
    <source>
        <dbReference type="EMBL" id="EEP82266.1"/>
    </source>
</evidence>
<feature type="compositionally biased region" description="Basic and acidic residues" evidence="1">
    <location>
        <begin position="173"/>
        <end position="185"/>
    </location>
</feature>
<feature type="compositionally biased region" description="Polar residues" evidence="1">
    <location>
        <begin position="74"/>
        <end position="89"/>
    </location>
</feature>
<organism evidence="2 3">
    <name type="scientific">Uncinocarpus reesii (strain UAMH 1704)</name>
    <dbReference type="NCBI Taxonomy" id="336963"/>
    <lineage>
        <taxon>Eukaryota</taxon>
        <taxon>Fungi</taxon>
        <taxon>Dikarya</taxon>
        <taxon>Ascomycota</taxon>
        <taxon>Pezizomycotina</taxon>
        <taxon>Eurotiomycetes</taxon>
        <taxon>Eurotiomycetidae</taxon>
        <taxon>Onygenales</taxon>
        <taxon>Onygenaceae</taxon>
        <taxon>Uncinocarpus</taxon>
    </lineage>
</organism>
<proteinExistence type="predicted"/>
<dbReference type="InterPro" id="IPR016181">
    <property type="entry name" value="Acyl_CoA_acyltransferase"/>
</dbReference>
<reference evidence="3" key="1">
    <citation type="journal article" date="2009" name="Genome Res.">
        <title>Comparative genomic analyses of the human fungal pathogens Coccidioides and their relatives.</title>
        <authorList>
            <person name="Sharpton T.J."/>
            <person name="Stajich J.E."/>
            <person name="Rounsley S.D."/>
            <person name="Gardner M.J."/>
            <person name="Wortman J.R."/>
            <person name="Jordar V.S."/>
            <person name="Maiti R."/>
            <person name="Kodira C.D."/>
            <person name="Neafsey D.E."/>
            <person name="Zeng Q."/>
            <person name="Hung C.-Y."/>
            <person name="McMahan C."/>
            <person name="Muszewska A."/>
            <person name="Grynberg M."/>
            <person name="Mandel M.A."/>
            <person name="Kellner E.M."/>
            <person name="Barker B.M."/>
            <person name="Galgiani J.N."/>
            <person name="Orbach M.J."/>
            <person name="Kirkland T.N."/>
            <person name="Cole G.T."/>
            <person name="Henn M.R."/>
            <person name="Birren B.W."/>
            <person name="Taylor J.W."/>
        </authorList>
    </citation>
    <scope>NUCLEOTIDE SEQUENCE [LARGE SCALE GENOMIC DNA]</scope>
    <source>
        <strain evidence="3">UAMH 1704</strain>
    </source>
</reference>
<dbReference type="RefSeq" id="XP_002582358.1">
    <property type="nucleotide sequence ID" value="XM_002582312.1"/>
</dbReference>
<dbReference type="SUPFAM" id="SSF55729">
    <property type="entry name" value="Acyl-CoA N-acyltransferases (Nat)"/>
    <property type="match status" value="1"/>
</dbReference>
<dbReference type="KEGG" id="ure:UREG_07131"/>
<dbReference type="OrthoDB" id="2129362at2759"/>
<accession>C4JY80</accession>
<feature type="compositionally biased region" description="Basic and acidic residues" evidence="1">
    <location>
        <begin position="34"/>
        <end position="43"/>
    </location>
</feature>
<dbReference type="HOGENOM" id="CLU_371803_0_0_1"/>
<name>C4JY80_UNCRE</name>
<evidence type="ECO:0000313" key="3">
    <source>
        <dbReference type="Proteomes" id="UP000002058"/>
    </source>
</evidence>
<dbReference type="EMBL" id="CH476619">
    <property type="protein sequence ID" value="EEP82266.1"/>
    <property type="molecule type" value="Genomic_DNA"/>
</dbReference>
<feature type="compositionally biased region" description="Polar residues" evidence="1">
    <location>
        <begin position="158"/>
        <end position="170"/>
    </location>
</feature>
<sequence length="748" mass="83130">MATPMVPDWKDYLAAFQSFQNESKSKYRAVSINTKDEGEKSSRTTESLAAEGTPVKPPSGAQVTILNVSMGTASTAFTSPNQGNLSTGPADTCPSSISSEASKRSENVVNELNNSEGTVNDLKETENPFDPGSVEPQSSLPRTVMSELVEEGEKSTREQCTSGNLSTSTMDLKFSKQLEPEDSKSEQSQPSEPIYQAENASPSKRESDNGMDSDGSDEIVFRQDEHNMVGPRLYPGKQFTEQEKRAFPIAGQMNNSKEAPKPELTRPSPNTKAQKNAAPKEATIEDKRAKLQRLQEAELLKIRRKQLGLDETQAKDSLLHLARQGPGADPESEITRGIRNLVLAAPQQATLTPPPLGSGNRQQCGLSGVELVAANSALTEGHRETGVELREVSAFQPVLIDWQYRPWQAYGDDWTKRFGDWLEYTMRLGCVVDTHSGPFTNPDLHPDGVSGFVEFDIQEPVVDTSIAESAHAHETAAGYIYNWNLRIEQDKAKELQKKQLSIAHMKAMAKVKPEPHPFAPKTNLYLRPVEPKDIPGLTSLYNWYIKNSVRCIELDEKSPDQMRLCVNQSEAAGLPCLIAAEHKPGRGYAMNSEKETVYGFIIAKDFSGIRTANRYTAELELFVNPTQYNRRVGRSLLDKMLELCDPRYTPKRGYTFDCAAPGRSLYCGADVRPLSRLVIVFHYSADDANEYQWFKTWMTEEFGFAEQGVLQGTAVKNCKVLSSGYLVRNTTLKPETKGDTEIVRWRFG</sequence>
<dbReference type="Proteomes" id="UP000002058">
    <property type="component" value="Unassembled WGS sequence"/>
</dbReference>
<dbReference type="VEuPathDB" id="FungiDB:UREG_07131"/>
<dbReference type="eggNOG" id="ENOG502SV8I">
    <property type="taxonomic scope" value="Eukaryota"/>
</dbReference>
<dbReference type="AlphaFoldDB" id="C4JY80"/>
<feature type="region of interest" description="Disordered" evidence="1">
    <location>
        <begin position="74"/>
        <end position="287"/>
    </location>
</feature>
<dbReference type="InParanoid" id="C4JY80"/>
<dbReference type="OMA" id="DWQYRPW"/>
<protein>
    <recommendedName>
        <fullName evidence="4">N-acetyltransferase domain-containing protein</fullName>
    </recommendedName>
</protein>
<gene>
    <name evidence="2" type="ORF">UREG_07131</name>
</gene>
<dbReference type="Gene3D" id="3.40.630.30">
    <property type="match status" value="1"/>
</dbReference>
<feature type="compositionally biased region" description="Low complexity" evidence="1">
    <location>
        <begin position="107"/>
        <end position="116"/>
    </location>
</feature>
<evidence type="ECO:0008006" key="4">
    <source>
        <dbReference type="Google" id="ProtNLM"/>
    </source>
</evidence>